<name>A0A2T3W9L2_9DEIO</name>
<proteinExistence type="predicted"/>
<sequence>MGTLSRPVTLDLIRRAGHHRLRVTLLGCKAVGRGVYATPRPYDWWLEDLPQYVRHTAVSIDTALAAQHEAELACLLQPGSYHVEEGRFSAYVDAVQMTLAPSTYHSGPVFPFDAAWLTAFAAPGFVRSGA</sequence>
<dbReference type="AlphaFoldDB" id="A0A2T3W9L2"/>
<reference evidence="1 2" key="1">
    <citation type="submission" date="2018-03" db="EMBL/GenBank/DDBJ databases">
        <title>Draft genome of Deinococcus sp. OD32.</title>
        <authorList>
            <person name="Wang X.-P."/>
            <person name="Du Z.-J."/>
        </authorList>
    </citation>
    <scope>NUCLEOTIDE SEQUENCE [LARGE SCALE GENOMIC DNA]</scope>
    <source>
        <strain evidence="1 2">OD32</strain>
    </source>
</reference>
<evidence type="ECO:0000313" key="2">
    <source>
        <dbReference type="Proteomes" id="UP000240317"/>
    </source>
</evidence>
<evidence type="ECO:0000313" key="1">
    <source>
        <dbReference type="EMBL" id="PTA68586.1"/>
    </source>
</evidence>
<keyword evidence="2" id="KW-1185">Reference proteome</keyword>
<dbReference type="Proteomes" id="UP000240317">
    <property type="component" value="Unassembled WGS sequence"/>
</dbReference>
<protein>
    <submittedName>
        <fullName evidence="1">Uncharacterized protein</fullName>
    </submittedName>
</protein>
<comment type="caution">
    <text evidence="1">The sequence shown here is derived from an EMBL/GenBank/DDBJ whole genome shotgun (WGS) entry which is preliminary data.</text>
</comment>
<organism evidence="1 2">
    <name type="scientific">Deinococcus arcticus</name>
    <dbReference type="NCBI Taxonomy" id="2136176"/>
    <lineage>
        <taxon>Bacteria</taxon>
        <taxon>Thermotogati</taxon>
        <taxon>Deinococcota</taxon>
        <taxon>Deinococci</taxon>
        <taxon>Deinococcales</taxon>
        <taxon>Deinococcaceae</taxon>
        <taxon>Deinococcus</taxon>
    </lineage>
</organism>
<gene>
    <name evidence="1" type="ORF">C8263_07275</name>
</gene>
<accession>A0A2T3W9L2</accession>
<dbReference type="EMBL" id="PYSV01000005">
    <property type="protein sequence ID" value="PTA68586.1"/>
    <property type="molecule type" value="Genomic_DNA"/>
</dbReference>